<feature type="compositionally biased region" description="Basic and acidic residues" evidence="1">
    <location>
        <begin position="1"/>
        <end position="15"/>
    </location>
</feature>
<evidence type="ECO:0000259" key="2">
    <source>
        <dbReference type="Pfam" id="PF24852"/>
    </source>
</evidence>
<reference evidence="4" key="1">
    <citation type="submission" date="2024-04" db="EMBL/GenBank/DDBJ databases">
        <authorList>
            <person name="Shaw F."/>
            <person name="Minotto A."/>
        </authorList>
    </citation>
    <scope>NUCLEOTIDE SEQUENCE [LARGE SCALE GENOMIC DNA]</scope>
</reference>
<gene>
    <name evidence="3" type="ORF">GFSPODELE1_LOCUS1026</name>
</gene>
<dbReference type="Proteomes" id="UP001497453">
    <property type="component" value="Chromosome 1"/>
</dbReference>
<feature type="domain" description="DUF7726" evidence="2">
    <location>
        <begin position="81"/>
        <end position="155"/>
    </location>
</feature>
<evidence type="ECO:0000313" key="3">
    <source>
        <dbReference type="EMBL" id="CAL1696077.1"/>
    </source>
</evidence>
<evidence type="ECO:0000313" key="4">
    <source>
        <dbReference type="Proteomes" id="UP001497453"/>
    </source>
</evidence>
<dbReference type="Pfam" id="PF24852">
    <property type="entry name" value="DUF7726"/>
    <property type="match status" value="1"/>
</dbReference>
<sequence length="184" mass="20636">MPPKRKSDAIDLSKDSEDENYTPKSPVTAPAKRARVSNASEVAPGNAEASSSKGKSDLESLKSAPKSWKDIELEGEDEGEVPVYDDCNEIRRKIRLLQKDPNFKITHWLKEIGDINSNSCQRFMKASGANGGASNGTYYAAYVYFEKVRIFEGKKKTAKRERNEIEHPRGFPLRASRGVWILSR</sequence>
<protein>
    <recommendedName>
        <fullName evidence="2">DUF7726 domain-containing protein</fullName>
    </recommendedName>
</protein>
<feature type="region of interest" description="Disordered" evidence="1">
    <location>
        <begin position="1"/>
        <end position="65"/>
    </location>
</feature>
<dbReference type="InterPro" id="IPR056143">
    <property type="entry name" value="DUF7726"/>
</dbReference>
<accession>A0ABP1CK67</accession>
<dbReference type="EMBL" id="OZ037944">
    <property type="protein sequence ID" value="CAL1696077.1"/>
    <property type="molecule type" value="Genomic_DNA"/>
</dbReference>
<dbReference type="PANTHER" id="PTHR42339">
    <property type="entry name" value="HISTONE H1"/>
    <property type="match status" value="1"/>
</dbReference>
<dbReference type="PANTHER" id="PTHR42339:SF1">
    <property type="entry name" value="HISTONE H1"/>
    <property type="match status" value="1"/>
</dbReference>
<organism evidence="3 4">
    <name type="scientific">Somion occarium</name>
    <dbReference type="NCBI Taxonomy" id="3059160"/>
    <lineage>
        <taxon>Eukaryota</taxon>
        <taxon>Fungi</taxon>
        <taxon>Dikarya</taxon>
        <taxon>Basidiomycota</taxon>
        <taxon>Agaricomycotina</taxon>
        <taxon>Agaricomycetes</taxon>
        <taxon>Polyporales</taxon>
        <taxon>Cerrenaceae</taxon>
        <taxon>Somion</taxon>
    </lineage>
</organism>
<name>A0ABP1CK67_9APHY</name>
<evidence type="ECO:0000256" key="1">
    <source>
        <dbReference type="SAM" id="MobiDB-lite"/>
    </source>
</evidence>
<keyword evidence="4" id="KW-1185">Reference proteome</keyword>
<proteinExistence type="predicted"/>